<keyword evidence="3" id="KW-0963">Cytoplasm</keyword>
<dbReference type="GO" id="GO:0042803">
    <property type="term" value="F:protein homodimerization activity"/>
    <property type="evidence" value="ECO:0007669"/>
    <property type="project" value="InterPro"/>
</dbReference>
<dbReference type="GO" id="GO:0005737">
    <property type="term" value="C:cytoplasm"/>
    <property type="evidence" value="ECO:0007669"/>
    <property type="project" value="UniProtKB-SubCell"/>
</dbReference>
<keyword evidence="2 3" id="KW-0143">Chaperone</keyword>
<evidence type="ECO:0000313" key="7">
    <source>
        <dbReference type="EMBL" id="PPE05219.1"/>
    </source>
</evidence>
<dbReference type="PROSITE" id="PS01071">
    <property type="entry name" value="GRPE"/>
    <property type="match status" value="1"/>
</dbReference>
<keyword evidence="8" id="KW-1185">Reference proteome</keyword>
<gene>
    <name evidence="3 7" type="primary">grpE</name>
    <name evidence="7" type="ORF">ELUCI_v1c07550</name>
</gene>
<dbReference type="RefSeq" id="WP_028126480.1">
    <property type="nucleotide sequence ID" value="NZ_PHNE01000004.1"/>
</dbReference>
<evidence type="ECO:0000313" key="8">
    <source>
        <dbReference type="Proteomes" id="UP000237865"/>
    </source>
</evidence>
<dbReference type="Gene3D" id="2.30.22.10">
    <property type="entry name" value="Head domain of nucleotide exchange factor GrpE"/>
    <property type="match status" value="1"/>
</dbReference>
<comment type="similarity">
    <text evidence="1 3 5">Belongs to the GrpE family.</text>
</comment>
<dbReference type="CDD" id="cd00446">
    <property type="entry name" value="GrpE"/>
    <property type="match status" value="1"/>
</dbReference>
<comment type="function">
    <text evidence="3 4">Participates actively in the response to hyperosmotic and heat shock by preventing the aggregation of stress-denatured proteins, in association with DnaK and GrpE. It is the nucleotide exchange factor for DnaK and may function as a thermosensor. Unfolded proteins bind initially to DnaJ; upon interaction with the DnaJ-bound protein, DnaK hydrolyzes its bound ATP, resulting in the formation of a stable complex. GrpE releases ADP from DnaK; ATP binding to DnaK triggers the release of the substrate protein, thus completing the reaction cycle. Several rounds of ATP-dependent interactions between DnaJ, DnaK and GrpE are required for fully efficient folding.</text>
</comment>
<organism evidence="7 8">
    <name type="scientific">Williamsoniiplasma lucivorax</name>
    <dbReference type="NCBI Taxonomy" id="209274"/>
    <lineage>
        <taxon>Bacteria</taxon>
        <taxon>Bacillati</taxon>
        <taxon>Mycoplasmatota</taxon>
        <taxon>Mollicutes</taxon>
        <taxon>Entomoplasmatales</taxon>
        <taxon>Williamsoniiplasma</taxon>
    </lineage>
</organism>
<comment type="subcellular location">
    <subcellularLocation>
        <location evidence="3">Cytoplasm</location>
    </subcellularLocation>
</comment>
<dbReference type="Pfam" id="PF01025">
    <property type="entry name" value="GrpE"/>
    <property type="match status" value="1"/>
</dbReference>
<dbReference type="PRINTS" id="PR00773">
    <property type="entry name" value="GRPEPROTEIN"/>
</dbReference>
<dbReference type="GO" id="GO:0000774">
    <property type="term" value="F:adenyl-nucleotide exchange factor activity"/>
    <property type="evidence" value="ECO:0007669"/>
    <property type="project" value="InterPro"/>
</dbReference>
<dbReference type="InterPro" id="IPR013805">
    <property type="entry name" value="GrpE_CC"/>
</dbReference>
<protein>
    <recommendedName>
        <fullName evidence="3 4">Protein GrpE</fullName>
    </recommendedName>
    <alternativeName>
        <fullName evidence="3">HSP-70 cofactor</fullName>
    </alternativeName>
</protein>
<dbReference type="EMBL" id="PHNE01000004">
    <property type="protein sequence ID" value="PPE05219.1"/>
    <property type="molecule type" value="Genomic_DNA"/>
</dbReference>
<sequence length="210" mass="24200">MSKHKKDEFQMTLDFLGSQDPAMNINYKKIVEDKIEKYEDEIKKLKIELKEVEKLNLENAKKIQEQDEKHIAQLEERNLMNVATVQTMARRHEEQIRDYRKYGGTKLAEDIIKPIDLFRKVLASPVASEEVKNYLIGFEMLSKQMQQALEDNGISQIPVKPGDKFDPTIHNANEAVESAECKPGEIVSVISNGYKLYERVIIHALVKVAK</sequence>
<evidence type="ECO:0000256" key="1">
    <source>
        <dbReference type="ARBA" id="ARBA00009054"/>
    </source>
</evidence>
<dbReference type="HAMAP" id="MF_01151">
    <property type="entry name" value="GrpE"/>
    <property type="match status" value="1"/>
</dbReference>
<name>A0A2S5RD08_9MOLU</name>
<dbReference type="Gene3D" id="3.90.20.20">
    <property type="match status" value="1"/>
</dbReference>
<evidence type="ECO:0000256" key="6">
    <source>
        <dbReference type="SAM" id="Coils"/>
    </source>
</evidence>
<dbReference type="SUPFAM" id="SSF51064">
    <property type="entry name" value="Head domain of nucleotide exchange factor GrpE"/>
    <property type="match status" value="1"/>
</dbReference>
<comment type="subunit">
    <text evidence="3">Homodimer.</text>
</comment>
<accession>A0A2S5RD08</accession>
<evidence type="ECO:0000256" key="5">
    <source>
        <dbReference type="RuleBase" id="RU004478"/>
    </source>
</evidence>
<dbReference type="PANTHER" id="PTHR21237:SF23">
    <property type="entry name" value="GRPE PROTEIN HOMOLOG, MITOCHONDRIAL"/>
    <property type="match status" value="1"/>
</dbReference>
<reference evidence="7 8" key="1">
    <citation type="submission" date="2017-11" db="EMBL/GenBank/DDBJ databases">
        <title>Genome sequence of Entomoplasma lucivorax PIPN-2 (ATCC 49196).</title>
        <authorList>
            <person name="Lo W.-S."/>
            <person name="Gasparich G.E."/>
            <person name="Kuo C.-H."/>
        </authorList>
    </citation>
    <scope>NUCLEOTIDE SEQUENCE [LARGE SCALE GENOMIC DNA]</scope>
    <source>
        <strain evidence="7 8">PIPN-2</strain>
    </source>
</reference>
<dbReference type="STRING" id="1399797.GCA_000518285_00449"/>
<dbReference type="InterPro" id="IPR000740">
    <property type="entry name" value="GrpE"/>
</dbReference>
<dbReference type="InterPro" id="IPR009012">
    <property type="entry name" value="GrpE_head"/>
</dbReference>
<dbReference type="SUPFAM" id="SSF58014">
    <property type="entry name" value="Coiled-coil domain of nucleotide exchange factor GrpE"/>
    <property type="match status" value="1"/>
</dbReference>
<dbReference type="PANTHER" id="PTHR21237">
    <property type="entry name" value="GRPE PROTEIN"/>
    <property type="match status" value="1"/>
</dbReference>
<dbReference type="GO" id="GO:0051087">
    <property type="term" value="F:protein-folding chaperone binding"/>
    <property type="evidence" value="ECO:0007669"/>
    <property type="project" value="InterPro"/>
</dbReference>
<feature type="coiled-coil region" evidence="6">
    <location>
        <begin position="28"/>
        <end position="77"/>
    </location>
</feature>
<proteinExistence type="inferred from homology"/>
<keyword evidence="3 4" id="KW-0346">Stress response</keyword>
<evidence type="ECO:0000256" key="4">
    <source>
        <dbReference type="RuleBase" id="RU000639"/>
    </source>
</evidence>
<evidence type="ECO:0000256" key="3">
    <source>
        <dbReference type="HAMAP-Rule" id="MF_01151"/>
    </source>
</evidence>
<evidence type="ECO:0000256" key="2">
    <source>
        <dbReference type="ARBA" id="ARBA00023186"/>
    </source>
</evidence>
<dbReference type="GO" id="GO:0006457">
    <property type="term" value="P:protein folding"/>
    <property type="evidence" value="ECO:0007669"/>
    <property type="project" value="InterPro"/>
</dbReference>
<dbReference type="AlphaFoldDB" id="A0A2S5RD08"/>
<keyword evidence="6" id="KW-0175">Coiled coil</keyword>
<dbReference type="GO" id="GO:0051082">
    <property type="term" value="F:unfolded protein binding"/>
    <property type="evidence" value="ECO:0007669"/>
    <property type="project" value="TreeGrafter"/>
</dbReference>
<dbReference type="Proteomes" id="UP000237865">
    <property type="component" value="Unassembled WGS sequence"/>
</dbReference>
<comment type="caution">
    <text evidence="7">The sequence shown here is derived from an EMBL/GenBank/DDBJ whole genome shotgun (WGS) entry which is preliminary data.</text>
</comment>